<dbReference type="EMBL" id="FMZZ01000002">
    <property type="protein sequence ID" value="SDC53889.1"/>
    <property type="molecule type" value="Genomic_DNA"/>
</dbReference>
<evidence type="ECO:0000313" key="8">
    <source>
        <dbReference type="Proteomes" id="UP000199501"/>
    </source>
</evidence>
<dbReference type="InterPro" id="IPR007627">
    <property type="entry name" value="RNA_pol_sigma70_r2"/>
</dbReference>
<dbReference type="Gene3D" id="1.10.10.10">
    <property type="entry name" value="Winged helix-like DNA-binding domain superfamily/Winged helix DNA-binding domain"/>
    <property type="match status" value="1"/>
</dbReference>
<feature type="domain" description="RNA polymerase sigma-70 region 2" evidence="5">
    <location>
        <begin position="22"/>
        <end position="87"/>
    </location>
</feature>
<keyword evidence="2" id="KW-0805">Transcription regulation</keyword>
<comment type="similarity">
    <text evidence="1">Belongs to the sigma-70 factor family. ECF subfamily.</text>
</comment>
<dbReference type="Pfam" id="PF04542">
    <property type="entry name" value="Sigma70_r2"/>
    <property type="match status" value="1"/>
</dbReference>
<dbReference type="Proteomes" id="UP000199501">
    <property type="component" value="Unassembled WGS sequence"/>
</dbReference>
<dbReference type="AlphaFoldDB" id="A0A1G6MEG3"/>
<dbReference type="GO" id="GO:0006352">
    <property type="term" value="P:DNA-templated transcription initiation"/>
    <property type="evidence" value="ECO:0007669"/>
    <property type="project" value="InterPro"/>
</dbReference>
<dbReference type="SUPFAM" id="SSF88946">
    <property type="entry name" value="Sigma2 domain of RNA polymerase sigma factors"/>
    <property type="match status" value="1"/>
</dbReference>
<gene>
    <name evidence="7" type="ORF">SAMN05216174_102510</name>
</gene>
<dbReference type="STRING" id="1271860.SAMN05216174_102510"/>
<dbReference type="GO" id="GO:0016987">
    <property type="term" value="F:sigma factor activity"/>
    <property type="evidence" value="ECO:0007669"/>
    <property type="project" value="UniProtKB-KW"/>
</dbReference>
<dbReference type="RefSeq" id="WP_091449230.1">
    <property type="nucleotide sequence ID" value="NZ_FMZZ01000002.1"/>
</dbReference>
<evidence type="ECO:0000256" key="4">
    <source>
        <dbReference type="ARBA" id="ARBA00023163"/>
    </source>
</evidence>
<dbReference type="NCBIfam" id="TIGR02937">
    <property type="entry name" value="sigma70-ECF"/>
    <property type="match status" value="1"/>
</dbReference>
<feature type="domain" description="RNA polymerase sigma factor 70 region 4 type 2" evidence="6">
    <location>
        <begin position="118"/>
        <end position="170"/>
    </location>
</feature>
<dbReference type="CDD" id="cd06171">
    <property type="entry name" value="Sigma70_r4"/>
    <property type="match status" value="1"/>
</dbReference>
<evidence type="ECO:0000256" key="3">
    <source>
        <dbReference type="ARBA" id="ARBA00023082"/>
    </source>
</evidence>
<evidence type="ECO:0000259" key="6">
    <source>
        <dbReference type="Pfam" id="PF08281"/>
    </source>
</evidence>
<dbReference type="InterPro" id="IPR036388">
    <property type="entry name" value="WH-like_DNA-bd_sf"/>
</dbReference>
<evidence type="ECO:0000313" key="7">
    <source>
        <dbReference type="EMBL" id="SDC53889.1"/>
    </source>
</evidence>
<proteinExistence type="inferred from homology"/>
<organism evidence="7 8">
    <name type="scientific">Actinokineospora iranica</name>
    <dbReference type="NCBI Taxonomy" id="1271860"/>
    <lineage>
        <taxon>Bacteria</taxon>
        <taxon>Bacillati</taxon>
        <taxon>Actinomycetota</taxon>
        <taxon>Actinomycetes</taxon>
        <taxon>Pseudonocardiales</taxon>
        <taxon>Pseudonocardiaceae</taxon>
        <taxon>Actinokineospora</taxon>
    </lineage>
</organism>
<dbReference type="OrthoDB" id="3698333at2"/>
<keyword evidence="4" id="KW-0804">Transcription</keyword>
<sequence>MGSDEQLIGAIARGDQDALRALYARHATGMLRLLHRLTSNAAVAEEVLQETWLAVWQSAGGFRGESSVRSWLFGVCRRQAHNRLRRSAFVEVDLAEVAEPPDPDPAVEDQVLARADHEALVSAIDELPEHLRAALALVLTEEMTYPEVAEALGVPVGTVKSRMSHARRRLALALASVKAQEGGTP</sequence>
<dbReference type="InterPro" id="IPR039425">
    <property type="entry name" value="RNA_pol_sigma-70-like"/>
</dbReference>
<evidence type="ECO:0000256" key="2">
    <source>
        <dbReference type="ARBA" id="ARBA00023015"/>
    </source>
</evidence>
<dbReference type="InterPro" id="IPR014284">
    <property type="entry name" value="RNA_pol_sigma-70_dom"/>
</dbReference>
<dbReference type="InterPro" id="IPR013249">
    <property type="entry name" value="RNA_pol_sigma70_r4_t2"/>
</dbReference>
<evidence type="ECO:0000259" key="5">
    <source>
        <dbReference type="Pfam" id="PF04542"/>
    </source>
</evidence>
<dbReference type="GO" id="GO:0003677">
    <property type="term" value="F:DNA binding"/>
    <property type="evidence" value="ECO:0007669"/>
    <property type="project" value="InterPro"/>
</dbReference>
<dbReference type="InterPro" id="IPR013325">
    <property type="entry name" value="RNA_pol_sigma_r2"/>
</dbReference>
<reference evidence="8" key="1">
    <citation type="submission" date="2016-10" db="EMBL/GenBank/DDBJ databases">
        <authorList>
            <person name="Varghese N."/>
            <person name="Submissions S."/>
        </authorList>
    </citation>
    <scope>NUCLEOTIDE SEQUENCE [LARGE SCALE GENOMIC DNA]</scope>
    <source>
        <strain evidence="8">IBRC-M 10403</strain>
    </source>
</reference>
<dbReference type="InterPro" id="IPR013324">
    <property type="entry name" value="RNA_pol_sigma_r3/r4-like"/>
</dbReference>
<evidence type="ECO:0000256" key="1">
    <source>
        <dbReference type="ARBA" id="ARBA00010641"/>
    </source>
</evidence>
<dbReference type="PANTHER" id="PTHR43133:SF46">
    <property type="entry name" value="RNA POLYMERASE SIGMA-70 FACTOR ECF SUBFAMILY"/>
    <property type="match status" value="1"/>
</dbReference>
<keyword evidence="3" id="KW-0731">Sigma factor</keyword>
<dbReference type="PANTHER" id="PTHR43133">
    <property type="entry name" value="RNA POLYMERASE ECF-TYPE SIGMA FACTO"/>
    <property type="match status" value="1"/>
</dbReference>
<dbReference type="Gene3D" id="1.10.1740.10">
    <property type="match status" value="1"/>
</dbReference>
<dbReference type="SUPFAM" id="SSF88659">
    <property type="entry name" value="Sigma3 and sigma4 domains of RNA polymerase sigma factors"/>
    <property type="match status" value="1"/>
</dbReference>
<keyword evidence="8" id="KW-1185">Reference proteome</keyword>
<name>A0A1G6MEG3_9PSEU</name>
<accession>A0A1G6MEG3</accession>
<protein>
    <submittedName>
        <fullName evidence="7">RNA polymerase sigma-70 factor, ECF subfamily</fullName>
    </submittedName>
</protein>
<dbReference type="Pfam" id="PF08281">
    <property type="entry name" value="Sigma70_r4_2"/>
    <property type="match status" value="1"/>
</dbReference>